<organism evidence="2 3">
    <name type="scientific">Natribacillus halophilus</name>
    <dbReference type="NCBI Taxonomy" id="549003"/>
    <lineage>
        <taxon>Bacteria</taxon>
        <taxon>Bacillati</taxon>
        <taxon>Bacillota</taxon>
        <taxon>Bacilli</taxon>
        <taxon>Bacillales</taxon>
        <taxon>Bacillaceae</taxon>
        <taxon>Natribacillus</taxon>
    </lineage>
</organism>
<accession>A0A1G8R2Z2</accession>
<evidence type="ECO:0000313" key="3">
    <source>
        <dbReference type="Proteomes" id="UP000198853"/>
    </source>
</evidence>
<dbReference type="EMBL" id="FNEN01000015">
    <property type="protein sequence ID" value="SDJ11352.1"/>
    <property type="molecule type" value="Genomic_DNA"/>
</dbReference>
<reference evidence="2 3" key="1">
    <citation type="submission" date="2016-10" db="EMBL/GenBank/DDBJ databases">
        <authorList>
            <person name="de Groot N.N."/>
        </authorList>
    </citation>
    <scope>NUCLEOTIDE SEQUENCE [LARGE SCALE GENOMIC DNA]</scope>
    <source>
        <strain evidence="2 3">DSM 21771</strain>
    </source>
</reference>
<dbReference type="PROSITE" id="PS51257">
    <property type="entry name" value="PROKAR_LIPOPROTEIN"/>
    <property type="match status" value="1"/>
</dbReference>
<keyword evidence="3" id="KW-1185">Reference proteome</keyword>
<sequence>MNKKLLYGVLSGVFAVGMLAACNGGGMDDGGGGQDNGGMEEEGN</sequence>
<feature type="signal peptide" evidence="1">
    <location>
        <begin position="1"/>
        <end position="20"/>
    </location>
</feature>
<protein>
    <submittedName>
        <fullName evidence="2">Uncharacterized protein</fullName>
    </submittedName>
</protein>
<proteinExistence type="predicted"/>
<keyword evidence="1" id="KW-0732">Signal</keyword>
<dbReference type="AlphaFoldDB" id="A0A1G8R2Z2"/>
<name>A0A1G8R2Z2_9BACI</name>
<evidence type="ECO:0000313" key="2">
    <source>
        <dbReference type="EMBL" id="SDJ11352.1"/>
    </source>
</evidence>
<evidence type="ECO:0000256" key="1">
    <source>
        <dbReference type="SAM" id="SignalP"/>
    </source>
</evidence>
<gene>
    <name evidence="2" type="ORF">SAMN04488123_11534</name>
</gene>
<dbReference type="Proteomes" id="UP000198853">
    <property type="component" value="Unassembled WGS sequence"/>
</dbReference>
<dbReference type="RefSeq" id="WP_281241015.1">
    <property type="nucleotide sequence ID" value="NZ_FNEN01000015.1"/>
</dbReference>
<feature type="chain" id="PRO_5038661038" evidence="1">
    <location>
        <begin position="21"/>
        <end position="44"/>
    </location>
</feature>